<gene>
    <name evidence="1" type="ORF">DDF84_005585</name>
</gene>
<dbReference type="RefSeq" id="WP_017512040.1">
    <property type="nucleotide sequence ID" value="NZ_CP037900.1"/>
</dbReference>
<protein>
    <submittedName>
        <fullName evidence="1">Uncharacterized protein</fullName>
    </submittedName>
</protein>
<evidence type="ECO:0000313" key="1">
    <source>
        <dbReference type="EMBL" id="QBP09268.1"/>
    </source>
</evidence>
<evidence type="ECO:0000313" key="2">
    <source>
        <dbReference type="Proteomes" id="UP000253772"/>
    </source>
</evidence>
<dbReference type="EMBL" id="CP037900">
    <property type="protein sequence ID" value="QBP09268.1"/>
    <property type="molecule type" value="Genomic_DNA"/>
</dbReference>
<name>A0A482IKI3_9BURK</name>
<reference evidence="1 2" key="1">
    <citation type="submission" date="2019-03" db="EMBL/GenBank/DDBJ databases">
        <title>Comparative insights into the high quality Complete genome sequence of highly metal resistant Cupriavidus metallidurans strain BS1 isolated from a gold-copper mine.</title>
        <authorList>
            <person name="Mazhar H.S."/>
            <person name="Rensing C."/>
        </authorList>
    </citation>
    <scope>NUCLEOTIDE SEQUENCE [LARGE SCALE GENOMIC DNA]</scope>
    <source>
        <strain evidence="1 2">BS1</strain>
    </source>
</reference>
<organism evidence="1 2">
    <name type="scientific">Cupriavidus metallidurans</name>
    <dbReference type="NCBI Taxonomy" id="119219"/>
    <lineage>
        <taxon>Bacteria</taxon>
        <taxon>Pseudomonadati</taxon>
        <taxon>Pseudomonadota</taxon>
        <taxon>Betaproteobacteria</taxon>
        <taxon>Burkholderiales</taxon>
        <taxon>Burkholderiaceae</taxon>
        <taxon>Cupriavidus</taxon>
    </lineage>
</organism>
<dbReference type="Proteomes" id="UP000253772">
    <property type="component" value="Chromosome c1"/>
</dbReference>
<accession>A0A482IKI3</accession>
<dbReference type="AlphaFoldDB" id="A0A482IKI3"/>
<sequence>MDPPVIDHVSEVGNSILQRRIIGLMAAGHRLVTVRSPITRHVVHVAVMTPENASIIDRIPLWRAKRLIHAGAIVPDTGNLDSANELLLSRTANRDRFG</sequence>
<proteinExistence type="predicted"/>